<proteinExistence type="predicted"/>
<protein>
    <submittedName>
        <fullName evidence="5">Uncharacterized protein</fullName>
    </submittedName>
</protein>
<dbReference type="SUPFAM" id="SSF56935">
    <property type="entry name" value="Porins"/>
    <property type="match status" value="1"/>
</dbReference>
<accession>A0A915IXT2</accession>
<keyword evidence="4" id="KW-1185">Reference proteome</keyword>
<dbReference type="WBParaSite" id="nRc.2.0.1.t19006-RA">
    <property type="protein sequence ID" value="nRc.2.0.1.t19006-RA"/>
    <property type="gene ID" value="nRc.2.0.1.g19006"/>
</dbReference>
<keyword evidence="2" id="KW-0812">Transmembrane</keyword>
<comment type="subcellular location">
    <subcellularLocation>
        <location evidence="1">Mitochondrion outer membrane</location>
    </subcellularLocation>
</comment>
<dbReference type="Proteomes" id="UP000887565">
    <property type="component" value="Unplaced"/>
</dbReference>
<evidence type="ECO:0000313" key="4">
    <source>
        <dbReference type="Proteomes" id="UP000887565"/>
    </source>
</evidence>
<name>A0A915IXT2_ROMCU</name>
<keyword evidence="2" id="KW-1134">Transmembrane beta strand</keyword>
<evidence type="ECO:0000256" key="1">
    <source>
        <dbReference type="ARBA" id="ARBA00004294"/>
    </source>
</evidence>
<evidence type="ECO:0000313" key="5">
    <source>
        <dbReference type="WBParaSite" id="nRc.2.0.1.t19006-RA"/>
    </source>
</evidence>
<dbReference type="GO" id="GO:0005741">
    <property type="term" value="C:mitochondrial outer membrane"/>
    <property type="evidence" value="ECO:0007669"/>
    <property type="project" value="UniProtKB-SubCell"/>
</dbReference>
<reference evidence="5" key="1">
    <citation type="submission" date="2022-11" db="UniProtKB">
        <authorList>
            <consortium name="WormBaseParasite"/>
        </authorList>
    </citation>
    <scope>IDENTIFICATION</scope>
</reference>
<dbReference type="AlphaFoldDB" id="A0A915IXT2"/>
<sequence length="293" mass="31872">MPIMRLHAAMNNGYKFSPSLGSFSNPYSKFQISPSSMSIGGSNRNFFERIEGLSAGRYDREFSPKFQPEPRVQTSFQPNLGNDGKIHSIQGRTNVRVNDQTAFNLGGQVDRSGRANLDAALQYTNQLGSKFSATASGDHTGRHSFGLQAENEMSKVYARASKHNDNTRVDWGAQYRTANGLKLSADFSADNQQSASARGQLDYKLDERRTVAVGLSADNKRKLSVDGNLRTKLDDQDTVSVGAGLSSDQSGHVKMSVENKSGVKLSGQVGIGRDHTGELQPNAKVELKIPLQG</sequence>
<evidence type="ECO:0000256" key="3">
    <source>
        <dbReference type="ARBA" id="ARBA00022787"/>
    </source>
</evidence>
<keyword evidence="3" id="KW-1000">Mitochondrion outer membrane</keyword>
<dbReference type="Gene3D" id="2.40.160.10">
    <property type="entry name" value="Porin"/>
    <property type="match status" value="1"/>
</dbReference>
<dbReference type="InterPro" id="IPR023614">
    <property type="entry name" value="Porin_dom_sf"/>
</dbReference>
<keyword evidence="3" id="KW-0496">Mitochondrion</keyword>
<keyword evidence="2" id="KW-0472">Membrane</keyword>
<organism evidence="4 5">
    <name type="scientific">Romanomermis culicivorax</name>
    <name type="common">Nematode worm</name>
    <dbReference type="NCBI Taxonomy" id="13658"/>
    <lineage>
        <taxon>Eukaryota</taxon>
        <taxon>Metazoa</taxon>
        <taxon>Ecdysozoa</taxon>
        <taxon>Nematoda</taxon>
        <taxon>Enoplea</taxon>
        <taxon>Dorylaimia</taxon>
        <taxon>Mermithida</taxon>
        <taxon>Mermithoidea</taxon>
        <taxon>Mermithidae</taxon>
        <taxon>Romanomermis</taxon>
    </lineage>
</organism>
<evidence type="ECO:0000256" key="2">
    <source>
        <dbReference type="ARBA" id="ARBA00022452"/>
    </source>
</evidence>